<dbReference type="Proteomes" id="UP000198551">
    <property type="component" value="Unassembled WGS sequence"/>
</dbReference>
<dbReference type="AlphaFoldDB" id="A0A1C4ZJI6"/>
<organism evidence="2 3">
    <name type="scientific">Micromonospora marina</name>
    <dbReference type="NCBI Taxonomy" id="307120"/>
    <lineage>
        <taxon>Bacteria</taxon>
        <taxon>Bacillati</taxon>
        <taxon>Actinomycetota</taxon>
        <taxon>Actinomycetes</taxon>
        <taxon>Micromonosporales</taxon>
        <taxon>Micromonosporaceae</taxon>
        <taxon>Micromonospora</taxon>
    </lineage>
</organism>
<proteinExistence type="predicted"/>
<sequence>MTYLVPLGDTGWSVWRDVLLRSAGFPADGLDRFAAPDCADAADRHLSGDLDEAAFTAAYATAVRASSAALCGIAADPLFREAVAWQNPEALVALDGLVRDGPDAPRNVRRRGRENVVAGYWQRYVAKCETIGFFGPVCWGTLTPGAPGVTAVPGPGLLRRRAVHLEHWALAAYADRLAADPRVRQWLAPVRAPHTHLEGRVVHRPAQRPEQVSLSESIALGRCDGTRPARDVVDDLVRDGHTGVRRAEEGFLLLAQLVERGLLRWDFDLPQGLSAQDRLRERIAAIGEPDCRARALAGLDRLAAARTRVAGAAGDPAALTGALSALDAEFTALTGLPPRRRAGQNYAGRALCHEETARDVDLTVGGGLLDALAPALALPLRAARWLTAELATAYGDALRDLYDDLRGDGQVRLGDLWFVAQGPLFGPGDRPVDRVAAEFAARWERVLGLAGLPAGTARLRFGAAELAPRVAAEFPATRPGWSAGRVHSPDLQLFAESPEALAAGEFGAVLGELHAAYATFNAELFTHCHPDVERLRRAYAADLGPRRLRPLYPVDFPRVGGRLSASLSGPDDHRLAFADAPGAPRDRLVPANAAIVSEVDGVLVATGPDGTRWPLVEVFSDLIAVHAGDAFKLMTDRPHNPRVTVDRLVLARETWRTTVGATGLADAVDQARRYLAVRRWRAALGLPERVFVRVATELKPAYVDLSSPVYANRLCLLLRAARRAGGDDVAVTVSELLPVPGQAWLPDAAGRRYASELRLHISDSAEPEVMA</sequence>
<protein>
    <submittedName>
        <fullName evidence="2">Lantibiotic dehydratase, C terminus</fullName>
    </submittedName>
</protein>
<gene>
    <name evidence="2" type="ORF">GA0070215_11825</name>
</gene>
<reference evidence="3" key="1">
    <citation type="submission" date="2016-06" db="EMBL/GenBank/DDBJ databases">
        <authorList>
            <person name="Varghese N."/>
        </authorList>
    </citation>
    <scope>NUCLEOTIDE SEQUENCE [LARGE SCALE GENOMIC DNA]</scope>
    <source>
        <strain evidence="3">DSM 45555</strain>
    </source>
</reference>
<accession>A0A1C4ZJI6</accession>
<evidence type="ECO:0000313" key="3">
    <source>
        <dbReference type="Proteomes" id="UP000198551"/>
    </source>
</evidence>
<dbReference type="RefSeq" id="WP_018786859.1">
    <property type="nucleotide sequence ID" value="NZ_FMCV01000018.1"/>
</dbReference>
<evidence type="ECO:0000313" key="2">
    <source>
        <dbReference type="EMBL" id="SCF33118.1"/>
    </source>
</evidence>
<name>A0A1C4ZJI6_9ACTN</name>
<dbReference type="InterPro" id="IPR006827">
    <property type="entry name" value="Lant_deHydtase_N"/>
</dbReference>
<feature type="domain" description="Lantibiotic dehydratase N-terminal" evidence="1">
    <location>
        <begin position="635"/>
        <end position="712"/>
    </location>
</feature>
<keyword evidence="3" id="KW-1185">Reference proteome</keyword>
<evidence type="ECO:0000259" key="1">
    <source>
        <dbReference type="Pfam" id="PF04738"/>
    </source>
</evidence>
<dbReference type="Pfam" id="PF04738">
    <property type="entry name" value="Lant_dehydr_N"/>
    <property type="match status" value="2"/>
</dbReference>
<feature type="domain" description="Lantibiotic dehydratase N-terminal" evidence="1">
    <location>
        <begin position="75"/>
        <end position="542"/>
    </location>
</feature>
<dbReference type="EMBL" id="FMCV01000018">
    <property type="protein sequence ID" value="SCF33118.1"/>
    <property type="molecule type" value="Genomic_DNA"/>
</dbReference>